<dbReference type="EMBL" id="CAJOBA010117988">
    <property type="protein sequence ID" value="CAF4572771.1"/>
    <property type="molecule type" value="Genomic_DNA"/>
</dbReference>
<feature type="non-terminal residue" evidence="2">
    <location>
        <position position="62"/>
    </location>
</feature>
<reference evidence="2" key="1">
    <citation type="submission" date="2021-02" db="EMBL/GenBank/DDBJ databases">
        <authorList>
            <person name="Nowell W R."/>
        </authorList>
    </citation>
    <scope>NUCLEOTIDE SEQUENCE</scope>
</reference>
<feature type="region of interest" description="Disordered" evidence="1">
    <location>
        <begin position="1"/>
        <end position="62"/>
    </location>
</feature>
<dbReference type="AlphaFoldDB" id="A0A8S2YMC2"/>
<dbReference type="Proteomes" id="UP000682733">
    <property type="component" value="Unassembled WGS sequence"/>
</dbReference>
<protein>
    <submittedName>
        <fullName evidence="2">Uncharacterized protein</fullName>
    </submittedName>
</protein>
<feature type="non-terminal residue" evidence="2">
    <location>
        <position position="1"/>
    </location>
</feature>
<sequence length="62" mass="6860">PLKHLHRGQLPDHAPERPTASTLRRRRRQRLAVRIASGSGSRKKPPALQSSVGLATPRHAVK</sequence>
<evidence type="ECO:0000313" key="2">
    <source>
        <dbReference type="EMBL" id="CAF4572771.1"/>
    </source>
</evidence>
<comment type="caution">
    <text evidence="2">The sequence shown here is derived from an EMBL/GenBank/DDBJ whole genome shotgun (WGS) entry which is preliminary data.</text>
</comment>
<organism evidence="2 3">
    <name type="scientific">Didymodactylos carnosus</name>
    <dbReference type="NCBI Taxonomy" id="1234261"/>
    <lineage>
        <taxon>Eukaryota</taxon>
        <taxon>Metazoa</taxon>
        <taxon>Spiralia</taxon>
        <taxon>Gnathifera</taxon>
        <taxon>Rotifera</taxon>
        <taxon>Eurotatoria</taxon>
        <taxon>Bdelloidea</taxon>
        <taxon>Philodinida</taxon>
        <taxon>Philodinidae</taxon>
        <taxon>Didymodactylos</taxon>
    </lineage>
</organism>
<gene>
    <name evidence="2" type="ORF">TMI583_LOCUS50213</name>
</gene>
<name>A0A8S2YMC2_9BILA</name>
<evidence type="ECO:0000313" key="3">
    <source>
        <dbReference type="Proteomes" id="UP000682733"/>
    </source>
</evidence>
<evidence type="ECO:0000256" key="1">
    <source>
        <dbReference type="SAM" id="MobiDB-lite"/>
    </source>
</evidence>
<proteinExistence type="predicted"/>
<accession>A0A8S2YMC2</accession>